<organism evidence="2 3">
    <name type="scientific">Novosphingobium piscinae</name>
    <dbReference type="NCBI Taxonomy" id="1507448"/>
    <lineage>
        <taxon>Bacteria</taxon>
        <taxon>Pseudomonadati</taxon>
        <taxon>Pseudomonadota</taxon>
        <taxon>Alphaproteobacteria</taxon>
        <taxon>Sphingomonadales</taxon>
        <taxon>Sphingomonadaceae</taxon>
        <taxon>Novosphingobium</taxon>
    </lineage>
</organism>
<sequence>MSDLDDLLPGDATTTPEDTWAALRERITILSERAWENRNTWPSVLAWLRNFNGRSGFDPEVEQLHALFLLSQFLFIGGAETRVLLQAVFRDLFMVPLIQEVRRDLGGSRDCQAVAQGVHAALARTRFLGVGNPSESGVHLLYYFRQENALPKDLFLDPAAMFTTTVTPDGVTSRQIADANINRYVFVDDVCGSGDTAIKYSRNVLTELASLLPDVKLHYLSMFATKAGMERVRRYTRFGENSAAVFELDETYQCLSERSRILHAKPAHIDPATLAKVALTYGALICPAHPGGFDDNQLLIGFQHNTPDNTLPIIWGEGSLGMPWTPAFKRYPKLI</sequence>
<evidence type="ECO:0000313" key="3">
    <source>
        <dbReference type="Proteomes" id="UP000551327"/>
    </source>
</evidence>
<dbReference type="EMBL" id="JACLAX010000007">
    <property type="protein sequence ID" value="MBC2669234.1"/>
    <property type="molecule type" value="Genomic_DNA"/>
</dbReference>
<name>A0A7X1FYI5_9SPHN</name>
<dbReference type="AlphaFoldDB" id="A0A7X1FYI5"/>
<evidence type="ECO:0000259" key="1">
    <source>
        <dbReference type="Pfam" id="PF24390"/>
    </source>
</evidence>
<feature type="domain" description="PRTase-CE" evidence="1">
    <location>
        <begin position="45"/>
        <end position="330"/>
    </location>
</feature>
<dbReference type="InterPro" id="IPR056920">
    <property type="entry name" value="PRTase-CE"/>
</dbReference>
<accession>A0A7X1FYI5</accession>
<reference evidence="2 3" key="1">
    <citation type="submission" date="2020-08" db="EMBL/GenBank/DDBJ databases">
        <title>The genome sequence of type strain Novosphingobium piscinae KCTC 42194.</title>
        <authorList>
            <person name="Liu Y."/>
        </authorList>
    </citation>
    <scope>NUCLEOTIDE SEQUENCE [LARGE SCALE GENOMIC DNA]</scope>
    <source>
        <strain evidence="2 3">KCTC 42194</strain>
    </source>
</reference>
<protein>
    <recommendedName>
        <fullName evidence="1">PRTase-CE domain-containing protein</fullName>
    </recommendedName>
</protein>
<dbReference type="Pfam" id="PF24390">
    <property type="entry name" value="PRTase-CE"/>
    <property type="match status" value="1"/>
</dbReference>
<proteinExistence type="predicted"/>
<comment type="caution">
    <text evidence="2">The sequence shown here is derived from an EMBL/GenBank/DDBJ whole genome shotgun (WGS) entry which is preliminary data.</text>
</comment>
<keyword evidence="3" id="KW-1185">Reference proteome</keyword>
<dbReference type="Proteomes" id="UP000551327">
    <property type="component" value="Unassembled WGS sequence"/>
</dbReference>
<evidence type="ECO:0000313" key="2">
    <source>
        <dbReference type="EMBL" id="MBC2669234.1"/>
    </source>
</evidence>
<dbReference type="RefSeq" id="WP_185679114.1">
    <property type="nucleotide sequence ID" value="NZ_JACLAX010000007.1"/>
</dbReference>
<gene>
    <name evidence="2" type="ORF">H7F53_08770</name>
</gene>